<evidence type="ECO:0000256" key="2">
    <source>
        <dbReference type="ARBA" id="ARBA00022490"/>
    </source>
</evidence>
<accession>A0A423PSR1</accession>
<comment type="caution">
    <text evidence="8">The sequence shown here is derived from an EMBL/GenBank/DDBJ whole genome shotgun (WGS) entry which is preliminary data.</text>
</comment>
<dbReference type="Proteomes" id="UP000285123">
    <property type="component" value="Unassembled WGS sequence"/>
</dbReference>
<gene>
    <name evidence="6" type="primary">xseB</name>
    <name evidence="8" type="ORF">SAHL_09875</name>
</gene>
<dbReference type="EC" id="3.1.11.6" evidence="6"/>
<keyword evidence="3 6" id="KW-0540">Nuclease</keyword>
<keyword evidence="5 6" id="KW-0269">Exonuclease</keyword>
<evidence type="ECO:0000256" key="5">
    <source>
        <dbReference type="ARBA" id="ARBA00022839"/>
    </source>
</evidence>
<feature type="coiled-coil region" evidence="7">
    <location>
        <begin position="20"/>
        <end position="78"/>
    </location>
</feature>
<keyword evidence="4 6" id="KW-0378">Hydrolase</keyword>
<dbReference type="InterPro" id="IPR037004">
    <property type="entry name" value="Exonuc_VII_ssu_sf"/>
</dbReference>
<name>A0A423PSR1_9GAMM</name>
<comment type="catalytic activity">
    <reaction evidence="6">
        <text>Exonucleolytic cleavage in either 5'- to 3'- or 3'- to 5'-direction to yield nucleoside 5'-phosphates.</text>
        <dbReference type="EC" id="3.1.11.6"/>
    </reaction>
</comment>
<evidence type="ECO:0000313" key="9">
    <source>
        <dbReference type="Proteomes" id="UP000285123"/>
    </source>
</evidence>
<evidence type="ECO:0000256" key="4">
    <source>
        <dbReference type="ARBA" id="ARBA00022801"/>
    </source>
</evidence>
<dbReference type="Gene3D" id="1.10.287.1040">
    <property type="entry name" value="Exonuclease VII, small subunit"/>
    <property type="match status" value="1"/>
</dbReference>
<dbReference type="GO" id="GO:0006308">
    <property type="term" value="P:DNA catabolic process"/>
    <property type="evidence" value="ECO:0007669"/>
    <property type="project" value="UniProtKB-UniRule"/>
</dbReference>
<dbReference type="GO" id="GO:0008855">
    <property type="term" value="F:exodeoxyribonuclease VII activity"/>
    <property type="evidence" value="ECO:0007669"/>
    <property type="project" value="UniProtKB-UniRule"/>
</dbReference>
<protein>
    <recommendedName>
        <fullName evidence="6">Exodeoxyribonuclease 7 small subunit</fullName>
        <ecNumber evidence="6">3.1.11.6</ecNumber>
    </recommendedName>
    <alternativeName>
        <fullName evidence="6">Exodeoxyribonuclease VII small subunit</fullName>
        <shortName evidence="6">Exonuclease VII small subunit</shortName>
    </alternativeName>
</protein>
<organism evidence="8 9">
    <name type="scientific">Salinisphaera orenii YIM 95161</name>
    <dbReference type="NCBI Taxonomy" id="1051139"/>
    <lineage>
        <taxon>Bacteria</taxon>
        <taxon>Pseudomonadati</taxon>
        <taxon>Pseudomonadota</taxon>
        <taxon>Gammaproteobacteria</taxon>
        <taxon>Salinisphaerales</taxon>
        <taxon>Salinisphaeraceae</taxon>
        <taxon>Salinisphaera</taxon>
    </lineage>
</organism>
<dbReference type="NCBIfam" id="TIGR01280">
    <property type="entry name" value="xseB"/>
    <property type="match status" value="1"/>
</dbReference>
<comment type="subunit">
    <text evidence="6">Heterooligomer composed of large and small subunits.</text>
</comment>
<dbReference type="GO" id="GO:0005829">
    <property type="term" value="C:cytosol"/>
    <property type="evidence" value="ECO:0007669"/>
    <property type="project" value="TreeGrafter"/>
</dbReference>
<comment type="similarity">
    <text evidence="1 6">Belongs to the XseB family.</text>
</comment>
<dbReference type="Pfam" id="PF02609">
    <property type="entry name" value="Exonuc_VII_S"/>
    <property type="match status" value="1"/>
</dbReference>
<dbReference type="RefSeq" id="WP_123591251.1">
    <property type="nucleotide sequence ID" value="NZ_AYKF01000085.1"/>
</dbReference>
<dbReference type="InterPro" id="IPR003761">
    <property type="entry name" value="Exonuc_VII_S"/>
</dbReference>
<dbReference type="NCBIfam" id="NF002140">
    <property type="entry name" value="PRK00977.1-4"/>
    <property type="match status" value="1"/>
</dbReference>
<dbReference type="OrthoDB" id="9801128at2"/>
<reference evidence="8 9" key="1">
    <citation type="submission" date="2013-10" db="EMBL/GenBank/DDBJ databases">
        <title>Salinisphaera halophila YIM 95161 Genome Sequencing.</title>
        <authorList>
            <person name="Lai Q."/>
            <person name="Li C."/>
            <person name="Shao Z."/>
        </authorList>
    </citation>
    <scope>NUCLEOTIDE SEQUENCE [LARGE SCALE GENOMIC DNA]</scope>
    <source>
        <strain evidence="8 9">YIM 95161</strain>
    </source>
</reference>
<evidence type="ECO:0000256" key="1">
    <source>
        <dbReference type="ARBA" id="ARBA00009998"/>
    </source>
</evidence>
<evidence type="ECO:0000256" key="6">
    <source>
        <dbReference type="HAMAP-Rule" id="MF_00337"/>
    </source>
</evidence>
<keyword evidence="2 6" id="KW-0963">Cytoplasm</keyword>
<dbReference type="GO" id="GO:0009318">
    <property type="term" value="C:exodeoxyribonuclease VII complex"/>
    <property type="evidence" value="ECO:0007669"/>
    <property type="project" value="UniProtKB-UniRule"/>
</dbReference>
<dbReference type="SUPFAM" id="SSF116842">
    <property type="entry name" value="XseB-like"/>
    <property type="match status" value="1"/>
</dbReference>
<dbReference type="HAMAP" id="MF_00337">
    <property type="entry name" value="Exonuc_7_S"/>
    <property type="match status" value="1"/>
</dbReference>
<keyword evidence="7" id="KW-0175">Coiled coil</keyword>
<comment type="subcellular location">
    <subcellularLocation>
        <location evidence="6">Cytoplasm</location>
    </subcellularLocation>
</comment>
<dbReference type="PANTHER" id="PTHR34137:SF1">
    <property type="entry name" value="EXODEOXYRIBONUCLEASE 7 SMALL SUBUNIT"/>
    <property type="match status" value="1"/>
</dbReference>
<evidence type="ECO:0000256" key="7">
    <source>
        <dbReference type="SAM" id="Coils"/>
    </source>
</evidence>
<comment type="function">
    <text evidence="6">Bidirectionally degrades single-stranded DNA into large acid-insoluble oligonucleotides, which are then degraded further into small acid-soluble oligonucleotides.</text>
</comment>
<dbReference type="EMBL" id="AYKF01000085">
    <property type="protein sequence ID" value="ROO28646.1"/>
    <property type="molecule type" value="Genomic_DNA"/>
</dbReference>
<evidence type="ECO:0000256" key="3">
    <source>
        <dbReference type="ARBA" id="ARBA00022722"/>
    </source>
</evidence>
<dbReference type="PANTHER" id="PTHR34137">
    <property type="entry name" value="EXODEOXYRIBONUCLEASE 7 SMALL SUBUNIT"/>
    <property type="match status" value="1"/>
</dbReference>
<dbReference type="AlphaFoldDB" id="A0A423PSR1"/>
<sequence length="95" mass="10215">MARKDDTPAPPAAEDDAPRLAEFESSVAELEALVEALESGEVSLETALAQFERGVVLARQCQSLLKNAELRVDQLLTEGEDERVADFDAPDAASD</sequence>
<proteinExistence type="inferred from homology"/>
<evidence type="ECO:0000313" key="8">
    <source>
        <dbReference type="EMBL" id="ROO28646.1"/>
    </source>
</evidence>